<reference evidence="12 13" key="1">
    <citation type="submission" date="2019-07" db="EMBL/GenBank/DDBJ databases">
        <authorList>
            <person name="Friedrich A."/>
            <person name="Schacherer J."/>
        </authorList>
    </citation>
    <scope>NUCLEOTIDE SEQUENCE [LARGE SCALE GENOMIC DNA]</scope>
</reference>
<feature type="domain" description="KxDL" evidence="9">
    <location>
        <begin position="88"/>
        <end position="172"/>
    </location>
</feature>
<feature type="compositionally biased region" description="Basic and acidic residues" evidence="8">
    <location>
        <begin position="43"/>
        <end position="55"/>
    </location>
</feature>
<dbReference type="OrthoDB" id="4089816at2759"/>
<reference evidence="11" key="4">
    <citation type="journal article" name="BMC Genomics">
        <title>New genome assemblies reveal patterns of domestication and adaptation across Brettanomyces (Dekkera) species.</title>
        <authorList>
            <person name="Roach M.J."/>
            <person name="Borneman A.R."/>
        </authorList>
    </citation>
    <scope>NUCLEOTIDE SEQUENCE</scope>
    <source>
        <strain evidence="11">UCD 2041</strain>
    </source>
</reference>
<dbReference type="PANTHER" id="PTHR37787">
    <property type="entry name" value="BIOGENESIS OF LYSOSOME-RELATED ORGANELLES COMPLEX 1 SUBUNIT KXD1"/>
    <property type="match status" value="1"/>
</dbReference>
<dbReference type="Pfam" id="PF10241">
    <property type="entry name" value="KxDL"/>
    <property type="match status" value="1"/>
</dbReference>
<evidence type="ECO:0000256" key="2">
    <source>
        <dbReference type="ARBA" id="ARBA00004177"/>
    </source>
</evidence>
<protein>
    <recommendedName>
        <fullName evidence="4">Biogenesis of lysosome-related organelles complex 1 subunit KXD1</fullName>
    </recommendedName>
    <alternativeName>
        <fullName evidence="7">KxDL homolog</fullName>
    </alternativeName>
</protein>
<evidence type="ECO:0000313" key="14">
    <source>
        <dbReference type="Proteomes" id="UP000568158"/>
    </source>
</evidence>
<name>A0A7D9H3H9_DEKBR</name>
<dbReference type="GO" id="GO:0032880">
    <property type="term" value="P:regulation of protein localization"/>
    <property type="evidence" value="ECO:0007669"/>
    <property type="project" value="TreeGrafter"/>
</dbReference>
<evidence type="ECO:0000256" key="5">
    <source>
        <dbReference type="ARBA" id="ARBA00022448"/>
    </source>
</evidence>
<reference evidence="10 14" key="2">
    <citation type="journal article" date="2020" name="Appl. Microbiol. Biotechnol.">
        <title>Targeted gene deletion in Brettanomyces bruxellensis with an expression-free CRISPR-Cas9 system.</title>
        <authorList>
            <person name="Varela C."/>
            <person name="Bartel C."/>
            <person name="Onetto C."/>
            <person name="Borneman A."/>
        </authorList>
    </citation>
    <scope>NUCLEOTIDE SEQUENCE [LARGE SCALE GENOMIC DNA]</scope>
    <source>
        <strain evidence="10 14">AWRI1613</strain>
    </source>
</reference>
<evidence type="ECO:0000256" key="8">
    <source>
        <dbReference type="SAM" id="MobiDB-lite"/>
    </source>
</evidence>
<evidence type="ECO:0000256" key="3">
    <source>
        <dbReference type="ARBA" id="ARBA00005913"/>
    </source>
</evidence>
<sequence length="192" mass="22088">MLPNSYPRENNPSIDTLQFEVNPDTESSTESSTLSSSSDLEEEVSHSNITEDNRVSEMVINTDNSRVSHDSIFIGGQFNSVEYLLKSLYNSLESSDLDKSLVQQSQISGEMNSVEQELLKTIRELRDCLGQHLEKYEQLKRDIPEIIDNLKQSATLSKKYTEKMKKYYPVEYSKSKDKVLNRITNDEEDLYI</sequence>
<dbReference type="EMBL" id="CP063136">
    <property type="protein sequence ID" value="QOU20556.1"/>
    <property type="molecule type" value="Genomic_DNA"/>
</dbReference>
<dbReference type="Proteomes" id="UP000478008">
    <property type="component" value="Unassembled WGS sequence"/>
</dbReference>
<feature type="region of interest" description="Disordered" evidence="8">
    <location>
        <begin position="1"/>
        <end position="55"/>
    </location>
</feature>
<evidence type="ECO:0000256" key="1">
    <source>
        <dbReference type="ARBA" id="ARBA00002069"/>
    </source>
</evidence>
<dbReference type="PANTHER" id="PTHR37787:SF1">
    <property type="entry name" value="BIOGENESIS OF LYSOSOME-RELATED ORGANELLES COMPLEX 1 SUBUNIT KXD1"/>
    <property type="match status" value="1"/>
</dbReference>
<keyword evidence="6" id="KW-0967">Endosome</keyword>
<comment type="function">
    <text evidence="1">Component of the biogenesis of lysosome-related organelles complex-1 (BLOC-1) involved in endosomal cargo sorting.</text>
</comment>
<evidence type="ECO:0000256" key="6">
    <source>
        <dbReference type="ARBA" id="ARBA00022753"/>
    </source>
</evidence>
<keyword evidence="5" id="KW-0813">Transport</keyword>
<proteinExistence type="inferred from homology"/>
<reference evidence="11" key="3">
    <citation type="submission" date="2020-10" db="EMBL/GenBank/DDBJ databases">
        <authorList>
            <person name="Palmer J.M."/>
        </authorList>
    </citation>
    <scope>NUCLEOTIDE SEQUENCE</scope>
    <source>
        <strain evidence="11">UCD 2041</strain>
    </source>
</reference>
<comment type="similarity">
    <text evidence="3">Belongs to the KXD1 family.</text>
</comment>
<evidence type="ECO:0000313" key="10">
    <source>
        <dbReference type="EMBL" id="KAF6011014.1"/>
    </source>
</evidence>
<evidence type="ECO:0000313" key="12">
    <source>
        <dbReference type="EMBL" id="VUG19568.1"/>
    </source>
</evidence>
<dbReference type="RefSeq" id="XP_041137049.1">
    <property type="nucleotide sequence ID" value="XM_041278835.1"/>
</dbReference>
<feature type="compositionally biased region" description="Polar residues" evidence="8">
    <location>
        <begin position="7"/>
        <end position="16"/>
    </location>
</feature>
<dbReference type="GeneID" id="64572191"/>
<evidence type="ECO:0000256" key="7">
    <source>
        <dbReference type="ARBA" id="ARBA00029808"/>
    </source>
</evidence>
<dbReference type="InterPro" id="IPR051390">
    <property type="entry name" value="BLOC-1_subunit_KXD1"/>
</dbReference>
<evidence type="ECO:0000256" key="4">
    <source>
        <dbReference type="ARBA" id="ARBA00016207"/>
    </source>
</evidence>
<dbReference type="EMBL" id="CABFWN010000005">
    <property type="protein sequence ID" value="VUG19568.1"/>
    <property type="molecule type" value="Genomic_DNA"/>
</dbReference>
<dbReference type="AlphaFoldDB" id="A0A7D9H3H9"/>
<dbReference type="GO" id="GO:0007032">
    <property type="term" value="P:endosome organization"/>
    <property type="evidence" value="ECO:0007669"/>
    <property type="project" value="TreeGrafter"/>
</dbReference>
<accession>A0A7D9H3H9</accession>
<comment type="subcellular location">
    <subcellularLocation>
        <location evidence="2">Endosome</location>
    </subcellularLocation>
</comment>
<dbReference type="InterPro" id="IPR019371">
    <property type="entry name" value="KxDL_dom"/>
</dbReference>
<dbReference type="EMBL" id="JABCYN010000025">
    <property type="protein sequence ID" value="KAF6011014.1"/>
    <property type="molecule type" value="Genomic_DNA"/>
</dbReference>
<dbReference type="GO" id="GO:0005768">
    <property type="term" value="C:endosome"/>
    <property type="evidence" value="ECO:0007669"/>
    <property type="project" value="UniProtKB-SubCell"/>
</dbReference>
<evidence type="ECO:0000313" key="11">
    <source>
        <dbReference type="EMBL" id="QOU20556.1"/>
    </source>
</evidence>
<dbReference type="GO" id="GO:0031083">
    <property type="term" value="C:BLOC-1 complex"/>
    <property type="evidence" value="ECO:0007669"/>
    <property type="project" value="TreeGrafter"/>
</dbReference>
<dbReference type="Proteomes" id="UP000568158">
    <property type="component" value="Unassembled WGS sequence"/>
</dbReference>
<dbReference type="Proteomes" id="UP000663131">
    <property type="component" value="Chromosome 8"/>
</dbReference>
<keyword evidence="13" id="KW-1185">Reference proteome</keyword>
<evidence type="ECO:0000259" key="9">
    <source>
        <dbReference type="Pfam" id="PF10241"/>
    </source>
</evidence>
<dbReference type="KEGG" id="bbrx:BRETT_000266"/>
<feature type="compositionally biased region" description="Low complexity" evidence="8">
    <location>
        <begin position="24"/>
        <end position="38"/>
    </location>
</feature>
<organism evidence="12 13">
    <name type="scientific">Dekkera bruxellensis</name>
    <name type="common">Brettanomyces custersii</name>
    <dbReference type="NCBI Taxonomy" id="5007"/>
    <lineage>
        <taxon>Eukaryota</taxon>
        <taxon>Fungi</taxon>
        <taxon>Dikarya</taxon>
        <taxon>Ascomycota</taxon>
        <taxon>Saccharomycotina</taxon>
        <taxon>Pichiomycetes</taxon>
        <taxon>Pichiales</taxon>
        <taxon>Pichiaceae</taxon>
        <taxon>Brettanomyces</taxon>
    </lineage>
</organism>
<gene>
    <name evidence="11" type="ORF">BRETT_000266</name>
    <name evidence="12" type="ORF">DEBR0S5_06128G</name>
    <name evidence="10" type="ORF">HII12_002607</name>
</gene>
<evidence type="ECO:0000313" key="13">
    <source>
        <dbReference type="Proteomes" id="UP000478008"/>
    </source>
</evidence>